<evidence type="ECO:0000256" key="7">
    <source>
        <dbReference type="RuleBase" id="RU363032"/>
    </source>
</evidence>
<protein>
    <submittedName>
        <fullName evidence="9">ABC transporter permease</fullName>
    </submittedName>
</protein>
<feature type="transmembrane region" description="Helical" evidence="7">
    <location>
        <begin position="18"/>
        <end position="38"/>
    </location>
</feature>
<comment type="caution">
    <text evidence="9">The sequence shown here is derived from an EMBL/GenBank/DDBJ whole genome shotgun (WGS) entry which is preliminary data.</text>
</comment>
<reference evidence="10" key="1">
    <citation type="journal article" date="2019" name="Int. J. Syst. Evol. Microbiol.">
        <title>The Global Catalogue of Microorganisms (GCM) 10K type strain sequencing project: providing services to taxonomists for standard genome sequencing and annotation.</title>
        <authorList>
            <consortium name="The Broad Institute Genomics Platform"/>
            <consortium name="The Broad Institute Genome Sequencing Center for Infectious Disease"/>
            <person name="Wu L."/>
            <person name="Ma J."/>
        </authorList>
    </citation>
    <scope>NUCLEOTIDE SEQUENCE [LARGE SCALE GENOMIC DNA]</scope>
    <source>
        <strain evidence="10">GH52</strain>
    </source>
</reference>
<name>A0ABW4YGS8_9BACL</name>
<keyword evidence="4 7" id="KW-0812">Transmembrane</keyword>
<comment type="similarity">
    <text evidence="7">Belongs to the binding-protein-dependent transport system permease family.</text>
</comment>
<feature type="transmembrane region" description="Helical" evidence="7">
    <location>
        <begin position="79"/>
        <end position="104"/>
    </location>
</feature>
<comment type="subcellular location">
    <subcellularLocation>
        <location evidence="1 7">Cell membrane</location>
        <topology evidence="1 7">Multi-pass membrane protein</topology>
    </subcellularLocation>
</comment>
<dbReference type="InterPro" id="IPR050366">
    <property type="entry name" value="BP-dependent_transpt_permease"/>
</dbReference>
<feature type="transmembrane region" description="Helical" evidence="7">
    <location>
        <begin position="116"/>
        <end position="135"/>
    </location>
</feature>
<dbReference type="PROSITE" id="PS50928">
    <property type="entry name" value="ABC_TM1"/>
    <property type="match status" value="1"/>
</dbReference>
<dbReference type="CDD" id="cd06261">
    <property type="entry name" value="TM_PBP2"/>
    <property type="match status" value="1"/>
</dbReference>
<organism evidence="9 10">
    <name type="scientific">Paenibacillus yanchengensis</name>
    <dbReference type="NCBI Taxonomy" id="2035833"/>
    <lineage>
        <taxon>Bacteria</taxon>
        <taxon>Bacillati</taxon>
        <taxon>Bacillota</taxon>
        <taxon>Bacilli</taxon>
        <taxon>Bacillales</taxon>
        <taxon>Paenibacillaceae</taxon>
        <taxon>Paenibacillus</taxon>
    </lineage>
</organism>
<evidence type="ECO:0000259" key="8">
    <source>
        <dbReference type="PROSITE" id="PS50928"/>
    </source>
</evidence>
<evidence type="ECO:0000256" key="2">
    <source>
        <dbReference type="ARBA" id="ARBA00022448"/>
    </source>
</evidence>
<accession>A0ABW4YGS8</accession>
<dbReference type="SUPFAM" id="SSF161098">
    <property type="entry name" value="MetI-like"/>
    <property type="match status" value="1"/>
</dbReference>
<evidence type="ECO:0000256" key="5">
    <source>
        <dbReference type="ARBA" id="ARBA00022989"/>
    </source>
</evidence>
<evidence type="ECO:0000313" key="10">
    <source>
        <dbReference type="Proteomes" id="UP001597362"/>
    </source>
</evidence>
<dbReference type="PANTHER" id="PTHR43386">
    <property type="entry name" value="OLIGOPEPTIDE TRANSPORT SYSTEM PERMEASE PROTEIN APPC"/>
    <property type="match status" value="1"/>
</dbReference>
<evidence type="ECO:0000256" key="1">
    <source>
        <dbReference type="ARBA" id="ARBA00004651"/>
    </source>
</evidence>
<dbReference type="Proteomes" id="UP001597362">
    <property type="component" value="Unassembled WGS sequence"/>
</dbReference>
<keyword evidence="3" id="KW-1003">Cell membrane</keyword>
<dbReference type="InterPro" id="IPR000515">
    <property type="entry name" value="MetI-like"/>
</dbReference>
<keyword evidence="2 7" id="KW-0813">Transport</keyword>
<feature type="transmembrane region" description="Helical" evidence="7">
    <location>
        <begin position="244"/>
        <end position="263"/>
    </location>
</feature>
<evidence type="ECO:0000256" key="6">
    <source>
        <dbReference type="ARBA" id="ARBA00023136"/>
    </source>
</evidence>
<dbReference type="Pfam" id="PF00528">
    <property type="entry name" value="BPD_transp_1"/>
    <property type="match status" value="1"/>
</dbReference>
<proteinExistence type="inferred from homology"/>
<keyword evidence="5 7" id="KW-1133">Transmembrane helix</keyword>
<keyword evidence="10" id="KW-1185">Reference proteome</keyword>
<feature type="transmembrane region" description="Helical" evidence="7">
    <location>
        <begin position="190"/>
        <end position="211"/>
    </location>
</feature>
<dbReference type="InterPro" id="IPR035906">
    <property type="entry name" value="MetI-like_sf"/>
</dbReference>
<keyword evidence="6 7" id="KW-0472">Membrane</keyword>
<evidence type="ECO:0000313" key="9">
    <source>
        <dbReference type="EMBL" id="MFD2114882.1"/>
    </source>
</evidence>
<dbReference type="EMBL" id="JBHUHO010000010">
    <property type="protein sequence ID" value="MFD2114882.1"/>
    <property type="molecule type" value="Genomic_DNA"/>
</dbReference>
<evidence type="ECO:0000256" key="3">
    <source>
        <dbReference type="ARBA" id="ARBA00022475"/>
    </source>
</evidence>
<evidence type="ECO:0000256" key="4">
    <source>
        <dbReference type="ARBA" id="ARBA00022692"/>
    </source>
</evidence>
<feature type="domain" description="ABC transmembrane type-1" evidence="8">
    <location>
        <begin position="77"/>
        <end position="267"/>
    </location>
</feature>
<feature type="transmembrane region" description="Helical" evidence="7">
    <location>
        <begin position="141"/>
        <end position="159"/>
    </location>
</feature>
<dbReference type="PANTHER" id="PTHR43386:SF23">
    <property type="entry name" value="ABC TRANSPORTER"/>
    <property type="match status" value="1"/>
</dbReference>
<dbReference type="RefSeq" id="WP_377769907.1">
    <property type="nucleotide sequence ID" value="NZ_JBHUHO010000010.1"/>
</dbReference>
<gene>
    <name evidence="9" type="ORF">ACFSJH_03890</name>
</gene>
<dbReference type="Gene3D" id="1.10.3720.10">
    <property type="entry name" value="MetI-like"/>
    <property type="match status" value="1"/>
</dbReference>
<sequence length="281" mass="30811">MNRKTIVASYWNGRRKAVVWTGATAILLLTILVVSVLLPDQSTMTNLTVRNVAPSWAYLFGTDWLGRDMLIRTLKGLGLSIQVGLLGATISTVIAVVMGLVAAVSNQVVDRFITSIINLLMSVPHLVLLILISFVCGGGMKGIVIGIMVTHWAGLARIIRAEAMQAMTADYIVLAKQFGRSRWWIARKHVLPHVIPQIITGFILLFPHAILHEAALTFLGLGLSPHQPAIGIILSEAMRYLTTGHWWLAVFPGALLLLVVRSFDRLGEASRVLLQARQSQK</sequence>